<sequence>MIRTALRVVRPPPEPGALPSPASSAAPVAAAMAASLSAAARSVLAFDRVGFAYDGRRVMRDVSFRVAPGEIVALLGPSGCGKTTILNMIAGFLAPTEGVALLDGRAIAGPGPDRGVVFQAAALFDWMSVAENIAFSLRCAGRPKRERRRVAEEMAALVGLAGREDAYPYALSGGMRQRVGLARVLAARPRVMLMDEPFSALDVQTREALQEEVLRIRDRTGCTVVFVTHSIDEAVFLGDRIFLLEDIREGRFETFDVDLPAPRAAPENRLAPGFLRLRETIYRRMRHTG</sequence>
<evidence type="ECO:0000313" key="7">
    <source>
        <dbReference type="Proteomes" id="UP000410984"/>
    </source>
</evidence>
<evidence type="ECO:0000313" key="6">
    <source>
        <dbReference type="EMBL" id="VUD72722.1"/>
    </source>
</evidence>
<evidence type="ECO:0000256" key="1">
    <source>
        <dbReference type="ARBA" id="ARBA00005417"/>
    </source>
</evidence>
<organism evidence="6 7">
    <name type="scientific">Methylobacterium symbioticum</name>
    <dbReference type="NCBI Taxonomy" id="2584084"/>
    <lineage>
        <taxon>Bacteria</taxon>
        <taxon>Pseudomonadati</taxon>
        <taxon>Pseudomonadota</taxon>
        <taxon>Alphaproteobacteria</taxon>
        <taxon>Hyphomicrobiales</taxon>
        <taxon>Methylobacteriaceae</taxon>
        <taxon>Methylobacterium</taxon>
    </lineage>
</organism>
<keyword evidence="3" id="KW-0547">Nucleotide-binding</keyword>
<dbReference type="SMART" id="SM00382">
    <property type="entry name" value="AAA"/>
    <property type="match status" value="1"/>
</dbReference>
<dbReference type="InterPro" id="IPR003593">
    <property type="entry name" value="AAA+_ATPase"/>
</dbReference>
<keyword evidence="4 6" id="KW-0067">ATP-binding</keyword>
<dbReference type="Gene3D" id="3.40.50.300">
    <property type="entry name" value="P-loop containing nucleotide triphosphate hydrolases"/>
    <property type="match status" value="1"/>
</dbReference>
<dbReference type="PANTHER" id="PTHR42788">
    <property type="entry name" value="TAURINE IMPORT ATP-BINDING PROTEIN-RELATED"/>
    <property type="match status" value="1"/>
</dbReference>
<evidence type="ECO:0000256" key="2">
    <source>
        <dbReference type="ARBA" id="ARBA00022448"/>
    </source>
</evidence>
<dbReference type="InterPro" id="IPR017871">
    <property type="entry name" value="ABC_transporter-like_CS"/>
</dbReference>
<dbReference type="GO" id="GO:0016887">
    <property type="term" value="F:ATP hydrolysis activity"/>
    <property type="evidence" value="ECO:0007669"/>
    <property type="project" value="InterPro"/>
</dbReference>
<dbReference type="InterPro" id="IPR027417">
    <property type="entry name" value="P-loop_NTPase"/>
</dbReference>
<dbReference type="EC" id="3.6.3.36" evidence="6"/>
<dbReference type="PROSITE" id="PS00211">
    <property type="entry name" value="ABC_TRANSPORTER_1"/>
    <property type="match status" value="1"/>
</dbReference>
<dbReference type="GO" id="GO:0005524">
    <property type="term" value="F:ATP binding"/>
    <property type="evidence" value="ECO:0007669"/>
    <property type="project" value="UniProtKB-KW"/>
</dbReference>
<gene>
    <name evidence="6" type="primary">tauB_3</name>
    <name evidence="6" type="ORF">MET9862_03322</name>
</gene>
<accession>A0A509EF98</accession>
<dbReference type="PANTHER" id="PTHR42788:SF13">
    <property type="entry name" value="ALIPHATIC SULFONATES IMPORT ATP-BINDING PROTEIN SSUB"/>
    <property type="match status" value="1"/>
</dbReference>
<dbReference type="AlphaFoldDB" id="A0A509EF98"/>
<reference evidence="6 7" key="1">
    <citation type="submission" date="2019-06" db="EMBL/GenBank/DDBJ databases">
        <authorList>
            <person name="Rodrigo-Torres L."/>
            <person name="Arahal R. D."/>
            <person name="Lucena T."/>
        </authorList>
    </citation>
    <scope>NUCLEOTIDE SEQUENCE [LARGE SCALE GENOMIC DNA]</scope>
    <source>
        <strain evidence="6 7">SB0023/3</strain>
    </source>
</reference>
<keyword evidence="2" id="KW-0813">Transport</keyword>
<evidence type="ECO:0000259" key="5">
    <source>
        <dbReference type="PROSITE" id="PS50893"/>
    </source>
</evidence>
<evidence type="ECO:0000256" key="4">
    <source>
        <dbReference type="ARBA" id="ARBA00022840"/>
    </source>
</evidence>
<feature type="domain" description="ABC transporter" evidence="5">
    <location>
        <begin position="44"/>
        <end position="271"/>
    </location>
</feature>
<dbReference type="InterPro" id="IPR003439">
    <property type="entry name" value="ABC_transporter-like_ATP-bd"/>
</dbReference>
<dbReference type="EMBL" id="CABFPH010000048">
    <property type="protein sequence ID" value="VUD72722.1"/>
    <property type="molecule type" value="Genomic_DNA"/>
</dbReference>
<dbReference type="Pfam" id="PF00005">
    <property type="entry name" value="ABC_tran"/>
    <property type="match status" value="1"/>
</dbReference>
<protein>
    <submittedName>
        <fullName evidence="6">Taurine import ATP-binding protein TauB</fullName>
        <ecNumber evidence="6">3.6.3.36</ecNumber>
    </submittedName>
</protein>
<dbReference type="PROSITE" id="PS50893">
    <property type="entry name" value="ABC_TRANSPORTER_2"/>
    <property type="match status" value="1"/>
</dbReference>
<keyword evidence="7" id="KW-1185">Reference proteome</keyword>
<dbReference type="Proteomes" id="UP000410984">
    <property type="component" value="Unassembled WGS sequence"/>
</dbReference>
<dbReference type="CDD" id="cd03293">
    <property type="entry name" value="ABC_NrtD_SsuB_transporters"/>
    <property type="match status" value="1"/>
</dbReference>
<comment type="similarity">
    <text evidence="1">Belongs to the ABC transporter superfamily.</text>
</comment>
<dbReference type="InterPro" id="IPR050166">
    <property type="entry name" value="ABC_transporter_ATP-bind"/>
</dbReference>
<name>A0A509EF98_9HYPH</name>
<dbReference type="SUPFAM" id="SSF52540">
    <property type="entry name" value="P-loop containing nucleoside triphosphate hydrolases"/>
    <property type="match status" value="1"/>
</dbReference>
<evidence type="ECO:0000256" key="3">
    <source>
        <dbReference type="ARBA" id="ARBA00022741"/>
    </source>
</evidence>
<keyword evidence="6" id="KW-0378">Hydrolase</keyword>
<proteinExistence type="inferred from homology"/>